<comment type="caution">
    <text evidence="1">The sequence shown here is derived from an EMBL/GenBank/DDBJ whole genome shotgun (WGS) entry which is preliminary data.</text>
</comment>
<dbReference type="AlphaFoldDB" id="A0A834LBJ4"/>
<dbReference type="Proteomes" id="UP000626092">
    <property type="component" value="Unassembled WGS sequence"/>
</dbReference>
<evidence type="ECO:0000313" key="1">
    <source>
        <dbReference type="EMBL" id="KAF7127360.1"/>
    </source>
</evidence>
<dbReference type="OrthoDB" id="1805480at2759"/>
<gene>
    <name evidence="1" type="ORF">RHSIM_Rhsim11G0042900</name>
</gene>
<name>A0A834LBJ4_RHOSS</name>
<sequence length="175" mass="20151">MKMHPSKLVQALHIGDSHGEGTVRRAHLHRSLWFIDYVLRNLCPQGHKDSRRKNFLRCLYSFHIGAPINAPEVMFLEFEHFKKDMKKETEIPFPHVVAKLITLADVDKQPPYKIPRSEERDDDVVTFFLDACVGVCAVLRTFCKTSPLWLSLLLPWLKSPRLLAVYPIISRGACS</sequence>
<organism evidence="1 2">
    <name type="scientific">Rhododendron simsii</name>
    <name type="common">Sims's rhododendron</name>
    <dbReference type="NCBI Taxonomy" id="118357"/>
    <lineage>
        <taxon>Eukaryota</taxon>
        <taxon>Viridiplantae</taxon>
        <taxon>Streptophyta</taxon>
        <taxon>Embryophyta</taxon>
        <taxon>Tracheophyta</taxon>
        <taxon>Spermatophyta</taxon>
        <taxon>Magnoliopsida</taxon>
        <taxon>eudicotyledons</taxon>
        <taxon>Gunneridae</taxon>
        <taxon>Pentapetalae</taxon>
        <taxon>asterids</taxon>
        <taxon>Ericales</taxon>
        <taxon>Ericaceae</taxon>
        <taxon>Ericoideae</taxon>
        <taxon>Rhodoreae</taxon>
        <taxon>Rhododendron</taxon>
    </lineage>
</organism>
<reference evidence="1" key="1">
    <citation type="submission" date="2019-11" db="EMBL/GenBank/DDBJ databases">
        <authorList>
            <person name="Liu Y."/>
            <person name="Hou J."/>
            <person name="Li T.-Q."/>
            <person name="Guan C.-H."/>
            <person name="Wu X."/>
            <person name="Wu H.-Z."/>
            <person name="Ling F."/>
            <person name="Zhang R."/>
            <person name="Shi X.-G."/>
            <person name="Ren J.-P."/>
            <person name="Chen E.-F."/>
            <person name="Sun J.-M."/>
        </authorList>
    </citation>
    <scope>NUCLEOTIDE SEQUENCE</scope>
    <source>
        <strain evidence="1">Adult_tree_wgs_1</strain>
        <tissue evidence="1">Leaves</tissue>
    </source>
</reference>
<dbReference type="EMBL" id="WJXA01000011">
    <property type="protein sequence ID" value="KAF7127360.1"/>
    <property type="molecule type" value="Genomic_DNA"/>
</dbReference>
<proteinExistence type="predicted"/>
<evidence type="ECO:0000313" key="2">
    <source>
        <dbReference type="Proteomes" id="UP000626092"/>
    </source>
</evidence>
<accession>A0A834LBJ4</accession>
<keyword evidence="2" id="KW-1185">Reference proteome</keyword>
<protein>
    <submittedName>
        <fullName evidence="1">Uncharacterized protein</fullName>
    </submittedName>
</protein>